<proteinExistence type="predicted"/>
<dbReference type="KEGG" id="dra:DR_1990"/>
<protein>
    <submittedName>
        <fullName evidence="1">Uncharacterized protein</fullName>
    </submittedName>
</protein>
<evidence type="ECO:0000313" key="1">
    <source>
        <dbReference type="EMBL" id="AAF11550.1"/>
    </source>
</evidence>
<accession>Q9RSX9</accession>
<dbReference type="RefSeq" id="WP_010888623.1">
    <property type="nucleotide sequence ID" value="NC_001263.1"/>
</dbReference>
<dbReference type="STRING" id="243230.DR_1990"/>
<dbReference type="EMBL" id="AE000513">
    <property type="protein sequence ID" value="AAF11550.1"/>
    <property type="molecule type" value="Genomic_DNA"/>
</dbReference>
<dbReference type="PATRIC" id="fig|243230.17.peg.2213"/>
<dbReference type="AlphaFoldDB" id="Q9RSX9"/>
<dbReference type="GeneID" id="69518227"/>
<evidence type="ECO:0000313" key="2">
    <source>
        <dbReference type="Proteomes" id="UP000002524"/>
    </source>
</evidence>
<dbReference type="InParanoid" id="Q9RSX9"/>
<gene>
    <name evidence="1" type="ordered locus">DR_1990</name>
</gene>
<reference evidence="1 2" key="1">
    <citation type="journal article" date="1999" name="Science">
        <title>Genome sequence of the radioresistant bacterium Deinococcus radiodurans R1.</title>
        <authorList>
            <person name="White O."/>
            <person name="Eisen J.A."/>
            <person name="Heidelberg J.F."/>
            <person name="Hickey E.K."/>
            <person name="Peterson J.D."/>
            <person name="Dodson R.J."/>
            <person name="Haft D.H."/>
            <person name="Gwinn M.L."/>
            <person name="Nelson W.C."/>
            <person name="Richardson D.L."/>
            <person name="Moffat K.S."/>
            <person name="Qin H."/>
            <person name="Jiang L."/>
            <person name="Pamphile W."/>
            <person name="Crosby M."/>
            <person name="Shen M."/>
            <person name="Vamathevan J.J."/>
            <person name="Lam P."/>
            <person name="McDonald L."/>
            <person name="Utterback T."/>
            <person name="Zalewski C."/>
            <person name="Makarova K.S."/>
            <person name="Aravind L."/>
            <person name="Daly M.J."/>
            <person name="Minton K.W."/>
            <person name="Fleischmann R.D."/>
            <person name="Ketchum K.A."/>
            <person name="Nelson K.E."/>
            <person name="Salzberg S."/>
            <person name="Smith H.O."/>
            <person name="Venter J.C."/>
            <person name="Fraser C.M."/>
        </authorList>
    </citation>
    <scope>NUCLEOTIDE SEQUENCE [LARGE SCALE GENOMIC DNA]</scope>
    <source>
        <strain evidence="2">ATCC 13939 / DSM 20539 / JCM 16871 / LMG 4051 / NBRC 15346 / NCIMB 9279 / R1 / VKM B-1422</strain>
    </source>
</reference>
<dbReference type="HOGENOM" id="CLU_159851_0_0_0"/>
<sequence length="129" mass="13336">MKRPARMLALSALLAGLLGGFLGTGQAAPAAQLGLRLSYGGALLQGQVRGAPHDALTGVWSTVGRARLLRCAPRCVTTAALPLSGTLMLGSGSAYRVVLGGKFRPGQRVMLTLRLRSGQTLNAQAVVTR</sequence>
<dbReference type="EnsemblBacteria" id="AAF11550">
    <property type="protein sequence ID" value="AAF11550"/>
    <property type="gene ID" value="DR_1990"/>
</dbReference>
<name>Q9RSX9_DEIRA</name>
<organism evidence="1 2">
    <name type="scientific">Deinococcus radiodurans (strain ATCC 13939 / DSM 20539 / JCM 16871 / CCUG 27074 / LMG 4051 / NBRC 15346 / NCIMB 9279 / VKM B-1422 / R1)</name>
    <dbReference type="NCBI Taxonomy" id="243230"/>
    <lineage>
        <taxon>Bacteria</taxon>
        <taxon>Thermotogati</taxon>
        <taxon>Deinococcota</taxon>
        <taxon>Deinococci</taxon>
        <taxon>Deinococcales</taxon>
        <taxon>Deinococcaceae</taxon>
        <taxon>Deinococcus</taxon>
    </lineage>
</organism>
<dbReference type="Proteomes" id="UP000002524">
    <property type="component" value="Chromosome 1"/>
</dbReference>
<dbReference type="PIR" id="C75328">
    <property type="entry name" value="C75328"/>
</dbReference>
<dbReference type="OrthoDB" id="73754at2"/>
<keyword evidence="2" id="KW-1185">Reference proteome</keyword>
<dbReference type="PaxDb" id="243230-DR_1990"/>